<sequence length="79" mass="8523">MPATAPPPVQPSSASCPSFCPLFLCTICLQTAGLDRSLPKPPRDHSTDIFLLCSISFVGMLRLLCDQLRFSKLAQGLDS</sequence>
<keyword evidence="2" id="KW-1185">Reference proteome</keyword>
<name>A0A5N6WIN6_9EURO</name>
<protein>
    <submittedName>
        <fullName evidence="1">Uncharacterized protein</fullName>
    </submittedName>
</protein>
<dbReference type="AlphaFoldDB" id="A0A5N6WIN6"/>
<evidence type="ECO:0000313" key="2">
    <source>
        <dbReference type="Proteomes" id="UP000325433"/>
    </source>
</evidence>
<dbReference type="Proteomes" id="UP000325433">
    <property type="component" value="Unassembled WGS sequence"/>
</dbReference>
<proteinExistence type="predicted"/>
<dbReference type="EMBL" id="ML738292">
    <property type="protein sequence ID" value="KAE8320156.1"/>
    <property type="molecule type" value="Genomic_DNA"/>
</dbReference>
<organism evidence="1 2">
    <name type="scientific">Aspergillus transmontanensis</name>
    <dbReference type="NCBI Taxonomy" id="1034304"/>
    <lineage>
        <taxon>Eukaryota</taxon>
        <taxon>Fungi</taxon>
        <taxon>Dikarya</taxon>
        <taxon>Ascomycota</taxon>
        <taxon>Pezizomycotina</taxon>
        <taxon>Eurotiomycetes</taxon>
        <taxon>Eurotiomycetidae</taxon>
        <taxon>Eurotiales</taxon>
        <taxon>Aspergillaceae</taxon>
        <taxon>Aspergillus</taxon>
        <taxon>Aspergillus subgen. Circumdati</taxon>
    </lineage>
</organism>
<reference evidence="2" key="1">
    <citation type="submission" date="2019-04" db="EMBL/GenBank/DDBJ databases">
        <title>Friends and foes A comparative genomics studyof 23 Aspergillus species from section Flavi.</title>
        <authorList>
            <consortium name="DOE Joint Genome Institute"/>
            <person name="Kjaerbolling I."/>
            <person name="Vesth T."/>
            <person name="Frisvad J.C."/>
            <person name="Nybo J.L."/>
            <person name="Theobald S."/>
            <person name="Kildgaard S."/>
            <person name="Isbrandt T."/>
            <person name="Kuo A."/>
            <person name="Sato A."/>
            <person name="Lyhne E.K."/>
            <person name="Kogle M.E."/>
            <person name="Wiebenga A."/>
            <person name="Kun R.S."/>
            <person name="Lubbers R.J."/>
            <person name="Makela M.R."/>
            <person name="Barry K."/>
            <person name="Chovatia M."/>
            <person name="Clum A."/>
            <person name="Daum C."/>
            <person name="Haridas S."/>
            <person name="He G."/>
            <person name="LaButti K."/>
            <person name="Lipzen A."/>
            <person name="Mondo S."/>
            <person name="Riley R."/>
            <person name="Salamov A."/>
            <person name="Simmons B.A."/>
            <person name="Magnuson J.K."/>
            <person name="Henrissat B."/>
            <person name="Mortensen U.H."/>
            <person name="Larsen T.O."/>
            <person name="Devries R.P."/>
            <person name="Grigoriev I.V."/>
            <person name="Machida M."/>
            <person name="Baker S.E."/>
            <person name="Andersen M.R."/>
        </authorList>
    </citation>
    <scope>NUCLEOTIDE SEQUENCE [LARGE SCALE GENOMIC DNA]</scope>
    <source>
        <strain evidence="2">CBS 130015</strain>
    </source>
</reference>
<evidence type="ECO:0000313" key="1">
    <source>
        <dbReference type="EMBL" id="KAE8320156.1"/>
    </source>
</evidence>
<gene>
    <name evidence="1" type="ORF">BDV41DRAFT_516828</name>
</gene>
<accession>A0A5N6WIN6</accession>